<evidence type="ECO:0000256" key="5">
    <source>
        <dbReference type="PIRSR" id="PIRSR606823-1"/>
    </source>
</evidence>
<sequence>MTIRLHLSAIVLILSLISLIKAKQNDPGQFLVGAGIYDITGQVAEIGFMGYAVPKQRGHGLLQRMRSRAFIIGDVNKEENRVVYVSADNGMAFQIIKTEVVDRLNKTLGSNLYNDKNVLISGTHTHSTPGGTGGTALVDITTFGFVKENWEACVNGIVQSIMLAHKNLQLGRIKINVGQVDNANINRSPASYLNNVDRGEYKDNTDHEMTVLRFESIDGKTEIGMINFYPVHAVSLNNTNLLVAGDNKGYASYLFEKLKNPPGTLPGQGSFVAAFGQSNEGDVSPNLMGPKCIDTGLPCEFYTSTCNGKTEKCIAFGPGNNMYESNVIIGQRQYDVAKDLYDNAQVFLNGNSIVNFRHTYVDMQTINVSSRFTSTGHNETTCQAALGYSFAAGTTDGPGDFDFTQSTNSTNPFWQFVAAFLAKPTQQQIQCQAPKPILLDVGLIKPIEWVPFVLPHQIFQIGQLFMVGVPGEFSTMSGRRLKITIQQALQDAGTWTPDSHIVIAGLSNSYSHYITTYEEYQQQRYEGASTLYGPHTLAAYQQTFYDLSMKLARNESVPSGPQPFDMRGKTFSFVLPPIPDGLPINKNFGDIFTDVDPSYKPGDTVRCSWWGANPRNDLFTEKSYLYVDRFINQTWVPILTDGDIETRFLWRRQIIDNSIITVEWDIPVTQQTGQDLYRLRHSVLLSGFKNGDFESGSSIGWTIGGSSRGTTLSSLMKAQDYLSTGSADMASIANSHSSIVTSVNRHNLGTVMPKIVYVGTYAWRAEDIIYGGFASVLSQQINSYYCLDIYFAWLAVLENSGH</sequence>
<feature type="domain" description="Neutral/alkaline non-lysosomal ceramidase N-terminal" evidence="9">
    <location>
        <begin position="30"/>
        <end position="542"/>
    </location>
</feature>
<evidence type="ECO:0000256" key="3">
    <source>
        <dbReference type="ARBA" id="ARBA00019235"/>
    </source>
</evidence>
<evidence type="ECO:0000256" key="7">
    <source>
        <dbReference type="RuleBase" id="RU366019"/>
    </source>
</evidence>
<feature type="binding site" evidence="6">
    <location>
        <position position="124"/>
    </location>
    <ligand>
        <name>Zn(2+)</name>
        <dbReference type="ChEBI" id="CHEBI:29105"/>
    </ligand>
</feature>
<proteinExistence type="inferred from homology"/>
<feature type="active site" description="Nucleophile" evidence="5">
    <location>
        <position position="284"/>
    </location>
</feature>
<evidence type="ECO:0000256" key="4">
    <source>
        <dbReference type="ARBA" id="ARBA00022801"/>
    </source>
</evidence>
<evidence type="ECO:0000256" key="1">
    <source>
        <dbReference type="ARBA" id="ARBA00009835"/>
    </source>
</evidence>
<name>A0A816C920_9BILA</name>
<organism evidence="12 13">
    <name type="scientific">Rotaria magnacalcarata</name>
    <dbReference type="NCBI Taxonomy" id="392030"/>
    <lineage>
        <taxon>Eukaryota</taxon>
        <taxon>Metazoa</taxon>
        <taxon>Spiralia</taxon>
        <taxon>Gnathifera</taxon>
        <taxon>Rotifera</taxon>
        <taxon>Eurotatoria</taxon>
        <taxon>Bdelloidea</taxon>
        <taxon>Philodinida</taxon>
        <taxon>Philodinidae</taxon>
        <taxon>Rotaria</taxon>
    </lineage>
</organism>
<dbReference type="InterPro" id="IPR031329">
    <property type="entry name" value="NEUT/ALK_ceramidase_N"/>
</dbReference>
<feature type="binding site" evidence="6">
    <location>
        <position position="472"/>
    </location>
    <ligand>
        <name>Zn(2+)</name>
        <dbReference type="ChEBI" id="CHEBI:29105"/>
    </ligand>
</feature>
<keyword evidence="8" id="KW-0732">Signal</keyword>
<comment type="catalytic activity">
    <reaction evidence="7">
        <text>an N-acylsphing-4-enine + H2O = sphing-4-enine + a fatty acid</text>
        <dbReference type="Rhea" id="RHEA:20856"/>
        <dbReference type="ChEBI" id="CHEBI:15377"/>
        <dbReference type="ChEBI" id="CHEBI:28868"/>
        <dbReference type="ChEBI" id="CHEBI:52639"/>
        <dbReference type="ChEBI" id="CHEBI:57756"/>
        <dbReference type="EC" id="3.5.1.23"/>
    </reaction>
</comment>
<dbReference type="InterPro" id="IPR006823">
    <property type="entry name" value="Ceramidase_alk"/>
</dbReference>
<keyword evidence="4 7" id="KW-0378">Hydrolase</keyword>
<evidence type="ECO:0000313" key="13">
    <source>
        <dbReference type="Proteomes" id="UP000663834"/>
    </source>
</evidence>
<protein>
    <recommendedName>
        <fullName evidence="3 7">Neutral ceramidase</fullName>
        <ecNumber evidence="2 7">3.5.1.23</ecNumber>
    </recommendedName>
</protein>
<dbReference type="GO" id="GO:0046872">
    <property type="term" value="F:metal ion binding"/>
    <property type="evidence" value="ECO:0007669"/>
    <property type="project" value="UniProtKB-KW"/>
</dbReference>
<dbReference type="Proteomes" id="UP000663834">
    <property type="component" value="Unassembled WGS sequence"/>
</dbReference>
<dbReference type="GO" id="GO:0005576">
    <property type="term" value="C:extracellular region"/>
    <property type="evidence" value="ECO:0007669"/>
    <property type="project" value="TreeGrafter"/>
</dbReference>
<feature type="domain" description="Neutral/alkaline non-lysosomal ceramidase C-terminal" evidence="10">
    <location>
        <begin position="549"/>
        <end position="682"/>
    </location>
</feature>
<feature type="binding site" evidence="6">
    <location>
        <position position="513"/>
    </location>
    <ligand>
        <name>Zn(2+)</name>
        <dbReference type="ChEBI" id="CHEBI:29105"/>
    </ligand>
</feature>
<dbReference type="GO" id="GO:0017040">
    <property type="term" value="F:N-acylsphingosine amidohydrolase activity"/>
    <property type="evidence" value="ECO:0007669"/>
    <property type="project" value="UniProtKB-UniRule"/>
</dbReference>
<evidence type="ECO:0000256" key="8">
    <source>
        <dbReference type="SAM" id="SignalP"/>
    </source>
</evidence>
<dbReference type="Pfam" id="PF17048">
    <property type="entry name" value="Ceramidse_alk_C"/>
    <property type="match status" value="1"/>
</dbReference>
<comment type="cofactor">
    <cofactor evidence="6">
        <name>Zn(2+)</name>
        <dbReference type="ChEBI" id="CHEBI:29105"/>
    </cofactor>
    <text evidence="6">Binds 1 zinc ion per subunit.</text>
</comment>
<feature type="signal peptide" evidence="8">
    <location>
        <begin position="1"/>
        <end position="22"/>
    </location>
</feature>
<keyword evidence="6" id="KW-0479">Metal-binding</keyword>
<evidence type="ECO:0000259" key="9">
    <source>
        <dbReference type="Pfam" id="PF04734"/>
    </source>
</evidence>
<dbReference type="GO" id="GO:0016020">
    <property type="term" value="C:membrane"/>
    <property type="evidence" value="ECO:0007669"/>
    <property type="project" value="GOC"/>
</dbReference>
<dbReference type="PANTHER" id="PTHR12670:SF1">
    <property type="entry name" value="NEUTRAL CERAMIDASE"/>
    <property type="match status" value="1"/>
</dbReference>
<dbReference type="GO" id="GO:0046514">
    <property type="term" value="P:ceramide catabolic process"/>
    <property type="evidence" value="ECO:0007669"/>
    <property type="project" value="InterPro"/>
</dbReference>
<evidence type="ECO:0000256" key="2">
    <source>
        <dbReference type="ARBA" id="ARBA00011891"/>
    </source>
</evidence>
<feature type="binding site" evidence="6">
    <location>
        <position position="232"/>
    </location>
    <ligand>
        <name>Zn(2+)</name>
        <dbReference type="ChEBI" id="CHEBI:29105"/>
    </ligand>
</feature>
<dbReference type="EMBL" id="CAJNOW010013461">
    <property type="protein sequence ID" value="CAF1621269.1"/>
    <property type="molecule type" value="Genomic_DNA"/>
</dbReference>
<comment type="similarity">
    <text evidence="1 7">Belongs to the neutral ceramidase family.</text>
</comment>
<dbReference type="PANTHER" id="PTHR12670">
    <property type="entry name" value="CERAMIDASE"/>
    <property type="match status" value="1"/>
</dbReference>
<comment type="caution">
    <text evidence="12">The sequence shown here is derived from an EMBL/GenBank/DDBJ whole genome shotgun (WGS) entry which is preliminary data.</text>
</comment>
<evidence type="ECO:0000259" key="10">
    <source>
        <dbReference type="Pfam" id="PF17048"/>
    </source>
</evidence>
<keyword evidence="7" id="KW-0443">Lipid metabolism</keyword>
<dbReference type="GO" id="GO:0042759">
    <property type="term" value="P:long-chain fatty acid biosynthetic process"/>
    <property type="evidence" value="ECO:0007669"/>
    <property type="project" value="TreeGrafter"/>
</dbReference>
<feature type="chain" id="PRO_5035608803" description="Neutral ceramidase" evidence="8">
    <location>
        <begin position="23"/>
        <end position="802"/>
    </location>
</feature>
<dbReference type="GO" id="GO:0046512">
    <property type="term" value="P:sphingosine biosynthetic process"/>
    <property type="evidence" value="ECO:0007669"/>
    <property type="project" value="TreeGrafter"/>
</dbReference>
<keyword evidence="6" id="KW-0862">Zinc</keyword>
<dbReference type="Gene3D" id="2.60.40.2300">
    <property type="entry name" value="Neutral/alkaline non-lysosomal ceramidase, C-terminal domain"/>
    <property type="match status" value="1"/>
</dbReference>
<keyword evidence="7" id="KW-0746">Sphingolipid metabolism</keyword>
<accession>A0A816C920</accession>
<dbReference type="Pfam" id="PF04734">
    <property type="entry name" value="Ceramidase_alk"/>
    <property type="match status" value="1"/>
</dbReference>
<evidence type="ECO:0000313" key="11">
    <source>
        <dbReference type="EMBL" id="CAF1520968.1"/>
    </source>
</evidence>
<evidence type="ECO:0000313" key="12">
    <source>
        <dbReference type="EMBL" id="CAF1621269.1"/>
    </source>
</evidence>
<dbReference type="AlphaFoldDB" id="A0A816C920"/>
<dbReference type="EC" id="3.5.1.23" evidence="2 7"/>
<gene>
    <name evidence="11" type="ORF">CJN711_LOCUS28394</name>
    <name evidence="12" type="ORF">KQP761_LOCUS24710</name>
</gene>
<dbReference type="InterPro" id="IPR031331">
    <property type="entry name" value="NEUT/ALK_ceramidase_C"/>
</dbReference>
<reference evidence="12" key="1">
    <citation type="submission" date="2021-02" db="EMBL/GenBank/DDBJ databases">
        <authorList>
            <person name="Nowell W R."/>
        </authorList>
    </citation>
    <scope>NUCLEOTIDE SEQUENCE</scope>
</reference>
<dbReference type="OrthoDB" id="191371at2759"/>
<evidence type="ECO:0000256" key="6">
    <source>
        <dbReference type="PIRSR" id="PIRSR606823-2"/>
    </source>
</evidence>
<dbReference type="EMBL" id="CAJNOV010013429">
    <property type="protein sequence ID" value="CAF1520968.1"/>
    <property type="molecule type" value="Genomic_DNA"/>
</dbReference>
<dbReference type="InterPro" id="IPR038445">
    <property type="entry name" value="NCDase_C_sf"/>
</dbReference>
<dbReference type="Proteomes" id="UP000663855">
    <property type="component" value="Unassembled WGS sequence"/>
</dbReference>